<dbReference type="Gene3D" id="3.40.190.10">
    <property type="entry name" value="Periplasmic binding protein-like II"/>
    <property type="match status" value="2"/>
</dbReference>
<comment type="similarity">
    <text evidence="1">Belongs to the bacterial solute-binding protein 3 family.</text>
</comment>
<protein>
    <submittedName>
        <fullName evidence="5">Arginine ABC transporter, periplasmic arginine-binding protein ArtJ</fullName>
    </submittedName>
</protein>
<proteinExistence type="inferred from homology"/>
<dbReference type="PANTHER" id="PTHR35936:SF19">
    <property type="entry name" value="AMINO-ACID-BINDING PROTEIN YXEM-RELATED"/>
    <property type="match status" value="1"/>
</dbReference>
<gene>
    <name evidence="5" type="ORF">BN1221_01970c</name>
</gene>
<keyword evidence="2 3" id="KW-0732">Signal</keyword>
<dbReference type="STRING" id="1109412.BN1221_01970c"/>
<feature type="chain" id="PRO_5005194377" evidence="3">
    <location>
        <begin position="31"/>
        <end position="277"/>
    </location>
</feature>
<dbReference type="AlphaFoldDB" id="A0A0G4JUW8"/>
<dbReference type="Proteomes" id="UP000044377">
    <property type="component" value="Unassembled WGS sequence"/>
</dbReference>
<evidence type="ECO:0000256" key="1">
    <source>
        <dbReference type="ARBA" id="ARBA00010333"/>
    </source>
</evidence>
<reference evidence="6" key="1">
    <citation type="submission" date="2015-01" db="EMBL/GenBank/DDBJ databases">
        <authorList>
            <person name="Paterson Steve"/>
        </authorList>
    </citation>
    <scope>NUCLEOTIDE SEQUENCE [LARGE SCALE GENOMIC DNA]</scope>
    <source>
        <strain evidence="6">OBR1</strain>
    </source>
</reference>
<keyword evidence="6" id="KW-1185">Reference proteome</keyword>
<accession>A0A0G4JUW8</accession>
<evidence type="ECO:0000313" key="5">
    <source>
        <dbReference type="EMBL" id="CPR16248.1"/>
    </source>
</evidence>
<dbReference type="EMBL" id="CGIG01000001">
    <property type="protein sequence ID" value="CPR16248.1"/>
    <property type="molecule type" value="Genomic_DNA"/>
</dbReference>
<dbReference type="CDD" id="cd13530">
    <property type="entry name" value="PBP2_peptides_like"/>
    <property type="match status" value="1"/>
</dbReference>
<evidence type="ECO:0000313" key="6">
    <source>
        <dbReference type="Proteomes" id="UP000044377"/>
    </source>
</evidence>
<evidence type="ECO:0000256" key="2">
    <source>
        <dbReference type="ARBA" id="ARBA00022729"/>
    </source>
</evidence>
<evidence type="ECO:0000256" key="3">
    <source>
        <dbReference type="SAM" id="SignalP"/>
    </source>
</evidence>
<dbReference type="SUPFAM" id="SSF53850">
    <property type="entry name" value="Periplasmic binding protein-like II"/>
    <property type="match status" value="1"/>
</dbReference>
<feature type="domain" description="Solute-binding protein family 3/N-terminal" evidence="4">
    <location>
        <begin position="41"/>
        <end position="270"/>
    </location>
</feature>
<dbReference type="PANTHER" id="PTHR35936">
    <property type="entry name" value="MEMBRANE-BOUND LYTIC MUREIN TRANSGLYCOSYLASE F"/>
    <property type="match status" value="1"/>
</dbReference>
<name>A0A0G4JUW8_9GAMM</name>
<feature type="signal peptide" evidence="3">
    <location>
        <begin position="1"/>
        <end position="30"/>
    </location>
</feature>
<dbReference type="RefSeq" id="WP_053085519.1">
    <property type="nucleotide sequence ID" value="NZ_CGIG01000001.1"/>
</dbReference>
<dbReference type="SMART" id="SM00062">
    <property type="entry name" value="PBPb"/>
    <property type="match status" value="1"/>
</dbReference>
<dbReference type="Pfam" id="PF00497">
    <property type="entry name" value="SBP_bac_3"/>
    <property type="match status" value="1"/>
</dbReference>
<dbReference type="InterPro" id="IPR001638">
    <property type="entry name" value="Solute-binding_3/MltF_N"/>
</dbReference>
<organism evidence="5 6">
    <name type="scientific">Brenneria goodwinii</name>
    <dbReference type="NCBI Taxonomy" id="1109412"/>
    <lineage>
        <taxon>Bacteria</taxon>
        <taxon>Pseudomonadati</taxon>
        <taxon>Pseudomonadota</taxon>
        <taxon>Gammaproteobacteria</taxon>
        <taxon>Enterobacterales</taxon>
        <taxon>Pectobacteriaceae</taxon>
        <taxon>Brenneria</taxon>
    </lineage>
</organism>
<dbReference type="OrthoDB" id="8611212at2"/>
<sequence length="277" mass="29744">MKSSIIPRRLRLAVLLSLTMGASALSSSHAASVAPTLAPGVFKVGIEVAYPPFESWQNGQVVGFDAELAALLSKHLNARLTLADTQFSGLILGLNAAKHDAVISALYVTADRTAQADAIPYADTGAYILARKDAKVMPEHEKALCGLTVGLQQGSVWVKQLRQLSADYCLPYGKQPIIVKEYPTAPETLQALLAGHIQAQVEMAGAARMFAERSRGRATIASPQIIYPQTLGIYVKKGNQALLNALKTALQTIRNNGEYAALLEKYRPYGITDTAAR</sequence>
<evidence type="ECO:0000259" key="4">
    <source>
        <dbReference type="SMART" id="SM00062"/>
    </source>
</evidence>